<dbReference type="InterPro" id="IPR045584">
    <property type="entry name" value="Pilin-like"/>
</dbReference>
<dbReference type="InterPro" id="IPR001082">
    <property type="entry name" value="Pilin"/>
</dbReference>
<comment type="similarity">
    <text evidence="2 7">Belongs to the N-Me-Phe pilin family.</text>
</comment>
<evidence type="ECO:0000313" key="10">
    <source>
        <dbReference type="EMBL" id="QPK24854.1"/>
    </source>
</evidence>
<comment type="subunit">
    <text evidence="3">The pili are polar flexible filaments of about 5.4 nanometers diameter and 2.5 micrometers average length; they consist of only a single polypeptide chain arranged in a helical configuration of five subunits per turn in the assembled pilus.</text>
</comment>
<keyword evidence="6" id="KW-0653">Protein transport</keyword>
<dbReference type="GO" id="GO:0044096">
    <property type="term" value="C:type IV pilus"/>
    <property type="evidence" value="ECO:0007669"/>
    <property type="project" value="TreeGrafter"/>
</dbReference>
<dbReference type="NCBIfam" id="TIGR02532">
    <property type="entry name" value="IV_pilin_GFxxxE"/>
    <property type="match status" value="1"/>
</dbReference>
<protein>
    <submittedName>
        <fullName evidence="10">Prepilin peptidase-dependent pilin</fullName>
    </submittedName>
</protein>
<accession>A0A086ELU9</accession>
<reference evidence="10 11" key="2">
    <citation type="submission" date="2020-11" db="EMBL/GenBank/DDBJ databases">
        <title>Complete genome sequence of Pectobacterium brasiliense strain F126.</title>
        <authorList>
            <person name="Miroshnikov K."/>
            <person name="Vo T.N.H."/>
            <person name="Khodykina M.V."/>
            <person name="Kabanova A.P."/>
            <person name="Shneider M."/>
            <person name="Korzhenkov A."/>
            <person name="Toschakov S.V."/>
            <person name="Miroshnikov K.A."/>
            <person name="Ignatov A.N."/>
            <person name="Mikhailova Y.V."/>
            <person name="Shelenkov A."/>
            <person name="Yanushevich Y.G."/>
            <person name="Evseev P.V."/>
        </authorList>
    </citation>
    <scope>NUCLEOTIDE SEQUENCE [LARGE SCALE GENOMIC DNA]</scope>
    <source>
        <strain evidence="10 11">F126</strain>
    </source>
</reference>
<dbReference type="Proteomes" id="UP000762586">
    <property type="component" value="Unassembled WGS sequence"/>
</dbReference>
<gene>
    <name evidence="10" type="primary">ppdD</name>
    <name evidence="10" type="ORF">F126LOC_003205</name>
    <name evidence="9" type="ORF">H4F48_19480</name>
</gene>
<dbReference type="AlphaFoldDB" id="A0A086ELU9"/>
<evidence type="ECO:0000256" key="1">
    <source>
        <dbReference type="ARBA" id="ARBA00004167"/>
    </source>
</evidence>
<dbReference type="GO" id="GO:0043107">
    <property type="term" value="P:type IV pilus-dependent motility"/>
    <property type="evidence" value="ECO:0007669"/>
    <property type="project" value="TreeGrafter"/>
</dbReference>
<dbReference type="InterPro" id="IPR000983">
    <property type="entry name" value="Bac_GSPG_pilin"/>
</dbReference>
<reference evidence="9 12" key="1">
    <citation type="submission" date="2020-07" db="EMBL/GenBank/DDBJ databases">
        <title>A pangenomic view of the genus Pectobacterium provides insights into genome organization, phylogeny, and virulence.</title>
        <authorList>
            <person name="Jonkheer E."/>
            <person name="Brankovics B."/>
            <person name="Houwers I."/>
            <person name="Van Der Wolf J."/>
            <person name="Bonants P."/>
            <person name="Vreeburg R."/>
            <person name="Bollema R."/>
            <person name="De Haan J."/>
            <person name="Berke L."/>
            <person name="De Ridder D."/>
            <person name="Smit S."/>
            <person name="Van Der Lee T.A.J."/>
        </authorList>
    </citation>
    <scope>NUCLEOTIDE SEQUENCE [LARGE SCALE GENOMIC DNA]</scope>
    <source>
        <strain evidence="9 12">NAK:384</strain>
    </source>
</reference>
<evidence type="ECO:0000256" key="2">
    <source>
        <dbReference type="ARBA" id="ARBA00005233"/>
    </source>
</evidence>
<dbReference type="NCBIfam" id="NF007862">
    <property type="entry name" value="PRK10574.1"/>
    <property type="match status" value="1"/>
</dbReference>
<keyword evidence="5" id="KW-0488">Methylation</keyword>
<evidence type="ECO:0000313" key="12">
    <source>
        <dbReference type="Proteomes" id="UP000762586"/>
    </source>
</evidence>
<dbReference type="EMBL" id="CP065031">
    <property type="protein sequence ID" value="QPK24854.1"/>
    <property type="molecule type" value="Genomic_DNA"/>
</dbReference>
<dbReference type="PANTHER" id="PTHR30093">
    <property type="entry name" value="GENERAL SECRETION PATHWAY PROTEIN G"/>
    <property type="match status" value="1"/>
</dbReference>
<dbReference type="Gene3D" id="3.30.700.10">
    <property type="entry name" value="Glycoprotein, Type 4 Pilin"/>
    <property type="match status" value="1"/>
</dbReference>
<keyword evidence="7" id="KW-0281">Fimbrium</keyword>
<keyword evidence="12" id="KW-1185">Reference proteome</keyword>
<dbReference type="Proteomes" id="UP000269351">
    <property type="component" value="Chromosome"/>
</dbReference>
<dbReference type="PRINTS" id="PR00813">
    <property type="entry name" value="BCTERIALGSPG"/>
</dbReference>
<dbReference type="InterPro" id="IPR012902">
    <property type="entry name" value="N_methyl_site"/>
</dbReference>
<evidence type="ECO:0000256" key="8">
    <source>
        <dbReference type="SAM" id="Phobius"/>
    </source>
</evidence>
<dbReference type="GO" id="GO:0016020">
    <property type="term" value="C:membrane"/>
    <property type="evidence" value="ECO:0007669"/>
    <property type="project" value="UniProtKB-SubCell"/>
</dbReference>
<dbReference type="EMBL" id="JACGET010000027">
    <property type="protein sequence ID" value="MBN3108243.1"/>
    <property type="molecule type" value="Genomic_DNA"/>
</dbReference>
<evidence type="ECO:0000313" key="9">
    <source>
        <dbReference type="EMBL" id="MBN3108243.1"/>
    </source>
</evidence>
<sequence length="148" mass="15608">MTTQQGFTLIELMIVIAIVAILSAIGVPAYQGYLQKAALTDMLQTMVSYKTPVDLCGLENAAFTACNAGSQGIPGSKSSRYVSAVSVAQGVITLTGQSTLQGLRVVLTPTWDTEIGASRWTKSCATDDSTESLQSACQDVFRFDNTAG</sequence>
<dbReference type="GO" id="GO:0015627">
    <property type="term" value="C:type II protein secretion system complex"/>
    <property type="evidence" value="ECO:0007669"/>
    <property type="project" value="InterPro"/>
</dbReference>
<dbReference type="PANTHER" id="PTHR30093:SF34">
    <property type="entry name" value="PREPILIN PEPTIDASE-DEPENDENT PROTEIN D"/>
    <property type="match status" value="1"/>
</dbReference>
<evidence type="ECO:0000256" key="6">
    <source>
        <dbReference type="ARBA" id="ARBA00022927"/>
    </source>
</evidence>
<feature type="transmembrane region" description="Helical" evidence="8">
    <location>
        <begin position="6"/>
        <end position="27"/>
    </location>
</feature>
<dbReference type="Pfam" id="PF00114">
    <property type="entry name" value="Pilin"/>
    <property type="match status" value="1"/>
</dbReference>
<keyword evidence="8" id="KW-0472">Membrane</keyword>
<keyword evidence="4" id="KW-0813">Transport</keyword>
<dbReference type="SUPFAM" id="SSF54523">
    <property type="entry name" value="Pili subunits"/>
    <property type="match status" value="1"/>
</dbReference>
<keyword evidence="8" id="KW-0812">Transmembrane</keyword>
<dbReference type="Pfam" id="PF07963">
    <property type="entry name" value="N_methyl"/>
    <property type="match status" value="1"/>
</dbReference>
<evidence type="ECO:0000256" key="4">
    <source>
        <dbReference type="ARBA" id="ARBA00022448"/>
    </source>
</evidence>
<proteinExistence type="inferred from homology"/>
<evidence type="ECO:0000313" key="11">
    <source>
        <dbReference type="Proteomes" id="UP000269351"/>
    </source>
</evidence>
<keyword evidence="8" id="KW-1133">Transmembrane helix</keyword>
<evidence type="ECO:0000256" key="5">
    <source>
        <dbReference type="ARBA" id="ARBA00022481"/>
    </source>
</evidence>
<organism evidence="10 11">
    <name type="scientific">Pectobacterium brasiliense</name>
    <dbReference type="NCBI Taxonomy" id="180957"/>
    <lineage>
        <taxon>Bacteria</taxon>
        <taxon>Pseudomonadati</taxon>
        <taxon>Pseudomonadota</taxon>
        <taxon>Gammaproteobacteria</taxon>
        <taxon>Enterobacterales</taxon>
        <taxon>Pectobacteriaceae</taxon>
        <taxon>Pectobacterium</taxon>
    </lineage>
</organism>
<evidence type="ECO:0000256" key="7">
    <source>
        <dbReference type="RuleBase" id="RU000389"/>
    </source>
</evidence>
<evidence type="ECO:0000256" key="3">
    <source>
        <dbReference type="ARBA" id="ARBA00011156"/>
    </source>
</evidence>
<dbReference type="PROSITE" id="PS00409">
    <property type="entry name" value="PROKAR_NTER_METHYL"/>
    <property type="match status" value="1"/>
</dbReference>
<dbReference type="GO" id="GO:0015628">
    <property type="term" value="P:protein secretion by the type II secretion system"/>
    <property type="evidence" value="ECO:0007669"/>
    <property type="project" value="InterPro"/>
</dbReference>
<dbReference type="RefSeq" id="WP_039278344.1">
    <property type="nucleotide sequence ID" value="NZ_CP059955.1"/>
</dbReference>
<comment type="subcellular location">
    <subcellularLocation>
        <location evidence="1">Membrane</location>
        <topology evidence="1">Single-pass membrane protein</topology>
    </subcellularLocation>
</comment>
<name>A0A086ELU9_9GAMM</name>
<dbReference type="GO" id="GO:0007155">
    <property type="term" value="P:cell adhesion"/>
    <property type="evidence" value="ECO:0007669"/>
    <property type="project" value="InterPro"/>
</dbReference>